<name>G2SQ68_LIGR2</name>
<proteinExistence type="predicted"/>
<gene>
    <name evidence="2" type="ordered locus">LRC_13420</name>
</gene>
<feature type="region of interest" description="Disordered" evidence="1">
    <location>
        <begin position="18"/>
        <end position="38"/>
    </location>
</feature>
<accession>G2SQ68</accession>
<evidence type="ECO:0000313" key="3">
    <source>
        <dbReference type="Proteomes" id="UP000001279"/>
    </source>
</evidence>
<sequence length="38" mass="4354">MSTLGNMNKDVAENYINNQKYNALQKKKRPNGAYPSHD</sequence>
<organism evidence="2 3">
    <name type="scientific">Ligilactobacillus ruminis (strain ATCC 27782 / RF3)</name>
    <name type="common">Lactobacillus ruminis</name>
    <dbReference type="NCBI Taxonomy" id="1069534"/>
    <lineage>
        <taxon>Bacteria</taxon>
        <taxon>Bacillati</taxon>
        <taxon>Bacillota</taxon>
        <taxon>Bacilli</taxon>
        <taxon>Lactobacillales</taxon>
        <taxon>Lactobacillaceae</taxon>
        <taxon>Ligilactobacillus</taxon>
    </lineage>
</organism>
<evidence type="ECO:0000313" key="2">
    <source>
        <dbReference type="EMBL" id="AEN78594.1"/>
    </source>
</evidence>
<protein>
    <submittedName>
        <fullName evidence="2">Transposase</fullName>
    </submittedName>
</protein>
<dbReference type="HOGENOM" id="CLU_3329413_0_0_9"/>
<dbReference type="EMBL" id="CP003032">
    <property type="protein sequence ID" value="AEN78594.1"/>
    <property type="molecule type" value="Genomic_DNA"/>
</dbReference>
<dbReference type="Proteomes" id="UP000001279">
    <property type="component" value="Chromosome"/>
</dbReference>
<dbReference type="KEGG" id="lrm:LRC_13420"/>
<dbReference type="AlphaFoldDB" id="G2SQ68"/>
<reference evidence="2 3" key="1">
    <citation type="journal article" date="2011" name="Microb. Cell Fact.">
        <title>Genome sequences and comparative genomics of two Lactobacillus ruminis strains from the bovine and human intestinal tracts.</title>
        <authorList>
            <person name="Forde B.M."/>
            <person name="Neville B.A."/>
            <person name="O'Donnell M.M."/>
            <person name="Riboulet-Bisson E."/>
            <person name="Claesson M.J."/>
            <person name="Coghlan A."/>
            <person name="Ross R.P."/>
            <person name="O'Toole P.W."/>
        </authorList>
    </citation>
    <scope>NUCLEOTIDE SEQUENCE [LARGE SCALE GENOMIC DNA]</scope>
    <source>
        <strain evidence="3">ATCC 27782 / RF3</strain>
    </source>
</reference>
<evidence type="ECO:0000256" key="1">
    <source>
        <dbReference type="SAM" id="MobiDB-lite"/>
    </source>
</evidence>
<keyword evidence="3" id="KW-1185">Reference proteome</keyword>